<dbReference type="GO" id="GO:0071555">
    <property type="term" value="P:cell wall organization"/>
    <property type="evidence" value="ECO:0007669"/>
    <property type="project" value="UniProtKB-KW"/>
</dbReference>
<dbReference type="Pfam" id="PF00295">
    <property type="entry name" value="Glyco_hydro_28"/>
    <property type="match status" value="1"/>
</dbReference>
<comment type="similarity">
    <text evidence="2 8">Belongs to the glycosyl hydrolase 28 family.</text>
</comment>
<dbReference type="InterPro" id="IPR011050">
    <property type="entry name" value="Pectin_lyase_fold/virulence"/>
</dbReference>
<dbReference type="AlphaFoldDB" id="A0AAW0J4Z0"/>
<comment type="caution">
    <text evidence="9">The sequence shown here is derived from an EMBL/GenBank/DDBJ whole genome shotgun (WGS) entry which is preliminary data.</text>
</comment>
<evidence type="ECO:0000256" key="1">
    <source>
        <dbReference type="ARBA" id="ARBA00004191"/>
    </source>
</evidence>
<comment type="subcellular location">
    <subcellularLocation>
        <location evidence="1">Secreted</location>
        <location evidence="1">Cell wall</location>
    </subcellularLocation>
</comment>
<evidence type="ECO:0000256" key="7">
    <source>
        <dbReference type="ARBA" id="ARBA00023316"/>
    </source>
</evidence>
<evidence type="ECO:0000313" key="9">
    <source>
        <dbReference type="EMBL" id="KAK7821542.1"/>
    </source>
</evidence>
<keyword evidence="6 8" id="KW-0326">Glycosidase</keyword>
<sequence length="101" mass="11426">MKKRKRKAQEKKSSKEKFYWHVIKYMKNSGVKISQVTYKNIRGTSASKVAMNFICSSSNPCNGIKLQNIRLTYNKRAATSSCSNAAGFSNEVVIPRSCLQK</sequence>
<protein>
    <submittedName>
        <fullName evidence="9">Polygalacturonase</fullName>
    </submittedName>
</protein>
<organism evidence="9 10">
    <name type="scientific">Quercus suber</name>
    <name type="common">Cork oak</name>
    <dbReference type="NCBI Taxonomy" id="58331"/>
    <lineage>
        <taxon>Eukaryota</taxon>
        <taxon>Viridiplantae</taxon>
        <taxon>Streptophyta</taxon>
        <taxon>Embryophyta</taxon>
        <taxon>Tracheophyta</taxon>
        <taxon>Spermatophyta</taxon>
        <taxon>Magnoliopsida</taxon>
        <taxon>eudicotyledons</taxon>
        <taxon>Gunneridae</taxon>
        <taxon>Pentapetalae</taxon>
        <taxon>rosids</taxon>
        <taxon>fabids</taxon>
        <taxon>Fagales</taxon>
        <taxon>Fagaceae</taxon>
        <taxon>Quercus</taxon>
    </lineage>
</organism>
<evidence type="ECO:0000256" key="5">
    <source>
        <dbReference type="ARBA" id="ARBA00022801"/>
    </source>
</evidence>
<evidence type="ECO:0000256" key="6">
    <source>
        <dbReference type="ARBA" id="ARBA00023295"/>
    </source>
</evidence>
<evidence type="ECO:0000256" key="2">
    <source>
        <dbReference type="ARBA" id="ARBA00008834"/>
    </source>
</evidence>
<dbReference type="PANTHER" id="PTHR31375">
    <property type="match status" value="1"/>
</dbReference>
<dbReference type="Gene3D" id="2.160.20.10">
    <property type="entry name" value="Single-stranded right-handed beta-helix, Pectin lyase-like"/>
    <property type="match status" value="1"/>
</dbReference>
<dbReference type="GO" id="GO:0005975">
    <property type="term" value="P:carbohydrate metabolic process"/>
    <property type="evidence" value="ECO:0007669"/>
    <property type="project" value="InterPro"/>
</dbReference>
<keyword evidence="7" id="KW-0961">Cell wall biogenesis/degradation</keyword>
<keyword evidence="4" id="KW-0964">Secreted</keyword>
<name>A0AAW0J4Z0_QUESU</name>
<evidence type="ECO:0000313" key="10">
    <source>
        <dbReference type="Proteomes" id="UP000237347"/>
    </source>
</evidence>
<dbReference type="Proteomes" id="UP000237347">
    <property type="component" value="Unassembled WGS sequence"/>
</dbReference>
<evidence type="ECO:0000256" key="3">
    <source>
        <dbReference type="ARBA" id="ARBA00022512"/>
    </source>
</evidence>
<proteinExistence type="inferred from homology"/>
<evidence type="ECO:0000256" key="8">
    <source>
        <dbReference type="RuleBase" id="RU361169"/>
    </source>
</evidence>
<reference evidence="9 10" key="1">
    <citation type="journal article" date="2018" name="Sci. Data">
        <title>The draft genome sequence of cork oak.</title>
        <authorList>
            <person name="Ramos A.M."/>
            <person name="Usie A."/>
            <person name="Barbosa P."/>
            <person name="Barros P.M."/>
            <person name="Capote T."/>
            <person name="Chaves I."/>
            <person name="Simoes F."/>
            <person name="Abreu I."/>
            <person name="Carrasquinho I."/>
            <person name="Faro C."/>
            <person name="Guimaraes J.B."/>
            <person name="Mendonca D."/>
            <person name="Nobrega F."/>
            <person name="Rodrigues L."/>
            <person name="Saibo N.J.M."/>
            <person name="Varela M.C."/>
            <person name="Egas C."/>
            <person name="Matos J."/>
            <person name="Miguel C.M."/>
            <person name="Oliveira M.M."/>
            <person name="Ricardo C.P."/>
            <person name="Goncalves S."/>
        </authorList>
    </citation>
    <scope>NUCLEOTIDE SEQUENCE [LARGE SCALE GENOMIC DNA]</scope>
    <source>
        <strain evidence="10">cv. HL8</strain>
    </source>
</reference>
<keyword evidence="3" id="KW-0134">Cell wall</keyword>
<dbReference type="GO" id="GO:0004650">
    <property type="term" value="F:polygalacturonase activity"/>
    <property type="evidence" value="ECO:0007669"/>
    <property type="project" value="InterPro"/>
</dbReference>
<dbReference type="InterPro" id="IPR012334">
    <property type="entry name" value="Pectin_lyas_fold"/>
</dbReference>
<keyword evidence="5 8" id="KW-0378">Hydrolase</keyword>
<accession>A0AAW0J4Z0</accession>
<keyword evidence="10" id="KW-1185">Reference proteome</keyword>
<evidence type="ECO:0000256" key="4">
    <source>
        <dbReference type="ARBA" id="ARBA00022525"/>
    </source>
</evidence>
<gene>
    <name evidence="9" type="primary">PGLR_12</name>
    <name evidence="9" type="ORF">CFP56_037583</name>
</gene>
<dbReference type="InterPro" id="IPR000743">
    <property type="entry name" value="Glyco_hydro_28"/>
</dbReference>
<dbReference type="EMBL" id="PKMF04000698">
    <property type="protein sequence ID" value="KAK7821542.1"/>
    <property type="molecule type" value="Genomic_DNA"/>
</dbReference>
<dbReference type="SUPFAM" id="SSF51126">
    <property type="entry name" value="Pectin lyase-like"/>
    <property type="match status" value="1"/>
</dbReference>